<dbReference type="AlphaFoldDB" id="A0AA35WQT0"/>
<dbReference type="InterPro" id="IPR000866">
    <property type="entry name" value="AhpC/TSA"/>
</dbReference>
<dbReference type="InterPro" id="IPR036249">
    <property type="entry name" value="Thioredoxin-like_sf"/>
</dbReference>
<evidence type="ECO:0000256" key="1">
    <source>
        <dbReference type="ARBA" id="ARBA00009796"/>
    </source>
</evidence>
<keyword evidence="3" id="KW-0575">Peroxidase</keyword>
<accession>A0AA35WQT0</accession>
<evidence type="ECO:0000259" key="10">
    <source>
        <dbReference type="PROSITE" id="PS51352"/>
    </source>
</evidence>
<evidence type="ECO:0000256" key="4">
    <source>
        <dbReference type="ARBA" id="ARBA00022862"/>
    </source>
</evidence>
<keyword evidence="7" id="KW-0676">Redox-active center</keyword>
<dbReference type="SUPFAM" id="SSF52833">
    <property type="entry name" value="Thioredoxin-like"/>
    <property type="match status" value="1"/>
</dbReference>
<dbReference type="Gene3D" id="3.40.30.10">
    <property type="entry name" value="Glutaredoxin"/>
    <property type="match status" value="1"/>
</dbReference>
<dbReference type="FunFam" id="3.40.30.10:FF:000003">
    <property type="entry name" value="Peroxiredoxin 1"/>
    <property type="match status" value="1"/>
</dbReference>
<dbReference type="GO" id="GO:0045454">
    <property type="term" value="P:cell redox homeostasis"/>
    <property type="evidence" value="ECO:0007669"/>
    <property type="project" value="TreeGrafter"/>
</dbReference>
<sequence>MARVKELAPCWSGTAVLDGDFQELSSQQYNGKYLVLFFYPNDFTFVCPTELLQLSEKIPAFGNINCAVVACSCDSQYSHLAWCQTEQRRGGLGEVAFPILADPSHKIARDYGVLVESQGVALRGTFIIDTKGIVRSATVNDIEVGRNIDEIFRLVQAFQFTDLHGEVCPEGWRPGEKSLPENQPFRRRSQESVMRRK</sequence>
<evidence type="ECO:0000256" key="3">
    <source>
        <dbReference type="ARBA" id="ARBA00022559"/>
    </source>
</evidence>
<keyword evidence="12" id="KW-1185">Reference proteome</keyword>
<dbReference type="PANTHER" id="PTHR10681:SF171">
    <property type="entry name" value="PEROXIREDOXIN 4"/>
    <property type="match status" value="1"/>
</dbReference>
<evidence type="ECO:0000313" key="11">
    <source>
        <dbReference type="EMBL" id="CAI8030413.1"/>
    </source>
</evidence>
<gene>
    <name evidence="11" type="ORF">GBAR_LOCUS17256</name>
</gene>
<dbReference type="GO" id="GO:0033554">
    <property type="term" value="P:cellular response to stress"/>
    <property type="evidence" value="ECO:0007669"/>
    <property type="project" value="TreeGrafter"/>
</dbReference>
<comment type="similarity">
    <text evidence="1">Belongs to the peroxiredoxin family. AhpC/Prx1 subfamily.</text>
</comment>
<dbReference type="GO" id="GO:0008379">
    <property type="term" value="F:thioredoxin peroxidase activity"/>
    <property type="evidence" value="ECO:0007669"/>
    <property type="project" value="TreeGrafter"/>
</dbReference>
<dbReference type="InterPro" id="IPR050217">
    <property type="entry name" value="Peroxiredoxin"/>
</dbReference>
<dbReference type="GO" id="GO:0042744">
    <property type="term" value="P:hydrogen peroxide catabolic process"/>
    <property type="evidence" value="ECO:0007669"/>
    <property type="project" value="TreeGrafter"/>
</dbReference>
<evidence type="ECO:0000256" key="5">
    <source>
        <dbReference type="ARBA" id="ARBA00023002"/>
    </source>
</evidence>
<evidence type="ECO:0000256" key="9">
    <source>
        <dbReference type="SAM" id="MobiDB-lite"/>
    </source>
</evidence>
<dbReference type="EC" id="1.11.1.24" evidence="2"/>
<evidence type="ECO:0000256" key="8">
    <source>
        <dbReference type="ARBA" id="ARBA00049091"/>
    </source>
</evidence>
<evidence type="ECO:0000313" key="12">
    <source>
        <dbReference type="Proteomes" id="UP001174909"/>
    </source>
</evidence>
<dbReference type="Pfam" id="PF10417">
    <property type="entry name" value="1-cysPrx_C"/>
    <property type="match status" value="1"/>
</dbReference>
<dbReference type="InterPro" id="IPR013766">
    <property type="entry name" value="Thioredoxin_domain"/>
</dbReference>
<organism evidence="11 12">
    <name type="scientific">Geodia barretti</name>
    <name type="common">Barrett's horny sponge</name>
    <dbReference type="NCBI Taxonomy" id="519541"/>
    <lineage>
        <taxon>Eukaryota</taxon>
        <taxon>Metazoa</taxon>
        <taxon>Porifera</taxon>
        <taxon>Demospongiae</taxon>
        <taxon>Heteroscleromorpha</taxon>
        <taxon>Tetractinellida</taxon>
        <taxon>Astrophorina</taxon>
        <taxon>Geodiidae</taxon>
        <taxon>Geodia</taxon>
    </lineage>
</organism>
<feature type="compositionally biased region" description="Basic and acidic residues" evidence="9">
    <location>
        <begin position="188"/>
        <end position="197"/>
    </location>
</feature>
<comment type="caution">
    <text evidence="11">The sequence shown here is derived from an EMBL/GenBank/DDBJ whole genome shotgun (WGS) entry which is preliminary data.</text>
</comment>
<reference evidence="11" key="1">
    <citation type="submission" date="2023-03" db="EMBL/GenBank/DDBJ databases">
        <authorList>
            <person name="Steffen K."/>
            <person name="Cardenas P."/>
        </authorList>
    </citation>
    <scope>NUCLEOTIDE SEQUENCE</scope>
</reference>
<keyword evidence="4" id="KW-0049">Antioxidant</keyword>
<evidence type="ECO:0000256" key="7">
    <source>
        <dbReference type="ARBA" id="ARBA00023284"/>
    </source>
</evidence>
<proteinExistence type="inferred from homology"/>
<dbReference type="Proteomes" id="UP001174909">
    <property type="component" value="Unassembled WGS sequence"/>
</dbReference>
<dbReference type="InterPro" id="IPR019479">
    <property type="entry name" value="Peroxiredoxin_C"/>
</dbReference>
<dbReference type="CDD" id="cd03015">
    <property type="entry name" value="PRX_Typ2cys"/>
    <property type="match status" value="1"/>
</dbReference>
<name>A0AA35WQT0_GEOBA</name>
<feature type="region of interest" description="Disordered" evidence="9">
    <location>
        <begin position="171"/>
        <end position="197"/>
    </location>
</feature>
<dbReference type="PANTHER" id="PTHR10681">
    <property type="entry name" value="THIOREDOXIN PEROXIDASE"/>
    <property type="match status" value="1"/>
</dbReference>
<evidence type="ECO:0000256" key="2">
    <source>
        <dbReference type="ARBA" id="ARBA00013017"/>
    </source>
</evidence>
<evidence type="ECO:0000256" key="6">
    <source>
        <dbReference type="ARBA" id="ARBA00023157"/>
    </source>
</evidence>
<keyword evidence="6" id="KW-1015">Disulfide bond</keyword>
<dbReference type="PROSITE" id="PS51352">
    <property type="entry name" value="THIOREDOXIN_2"/>
    <property type="match status" value="1"/>
</dbReference>
<keyword evidence="5" id="KW-0560">Oxidoreductase</keyword>
<dbReference type="EMBL" id="CASHTH010002481">
    <property type="protein sequence ID" value="CAI8030413.1"/>
    <property type="molecule type" value="Genomic_DNA"/>
</dbReference>
<feature type="domain" description="Thioredoxin" evidence="10">
    <location>
        <begin position="2"/>
        <end position="160"/>
    </location>
</feature>
<dbReference type="Pfam" id="PF00578">
    <property type="entry name" value="AhpC-TSA"/>
    <property type="match status" value="1"/>
</dbReference>
<dbReference type="GO" id="GO:0006979">
    <property type="term" value="P:response to oxidative stress"/>
    <property type="evidence" value="ECO:0007669"/>
    <property type="project" value="TreeGrafter"/>
</dbReference>
<comment type="catalytic activity">
    <reaction evidence="8">
        <text>a hydroperoxide + [thioredoxin]-dithiol = an alcohol + [thioredoxin]-disulfide + H2O</text>
        <dbReference type="Rhea" id="RHEA:62620"/>
        <dbReference type="Rhea" id="RHEA-COMP:10698"/>
        <dbReference type="Rhea" id="RHEA-COMP:10700"/>
        <dbReference type="ChEBI" id="CHEBI:15377"/>
        <dbReference type="ChEBI" id="CHEBI:29950"/>
        <dbReference type="ChEBI" id="CHEBI:30879"/>
        <dbReference type="ChEBI" id="CHEBI:35924"/>
        <dbReference type="ChEBI" id="CHEBI:50058"/>
        <dbReference type="EC" id="1.11.1.24"/>
    </reaction>
</comment>
<protein>
    <recommendedName>
        <fullName evidence="2">thioredoxin-dependent peroxiredoxin</fullName>
        <ecNumber evidence="2">1.11.1.24</ecNumber>
    </recommendedName>
</protein>
<dbReference type="GO" id="GO:0005829">
    <property type="term" value="C:cytosol"/>
    <property type="evidence" value="ECO:0007669"/>
    <property type="project" value="TreeGrafter"/>
</dbReference>